<evidence type="ECO:0000313" key="4">
    <source>
        <dbReference type="EMBL" id="EET00848.1"/>
    </source>
</evidence>
<gene>
    <name evidence="4" type="ORF">GL50581_1902</name>
</gene>
<dbReference type="VEuPathDB" id="GiardiaDB:GL50581_1902"/>
<dbReference type="OrthoDB" id="79687at2759"/>
<dbReference type="PANTHER" id="PTHR23275:SF100">
    <property type="entry name" value="EGF-LIKE DOMAIN-CONTAINING PROTEIN"/>
    <property type="match status" value="1"/>
</dbReference>
<feature type="region of interest" description="Disordered" evidence="2">
    <location>
        <begin position="411"/>
        <end position="433"/>
    </location>
</feature>
<dbReference type="GO" id="GO:0004672">
    <property type="term" value="F:protein kinase activity"/>
    <property type="evidence" value="ECO:0007669"/>
    <property type="project" value="InterPro"/>
</dbReference>
<dbReference type="PANTHER" id="PTHR23275">
    <property type="entry name" value="CABRIOLET.-RELATED"/>
    <property type="match status" value="1"/>
</dbReference>
<proteinExistence type="predicted"/>
<sequence length="923" mass="96279">MERRQTTLGLPASMPPLPPPVRIEGCKTCSADKKTCEECAENKYLTPTNQCISNCATIPGYYGTAENGKRVCKKCGVANCVVCGATGACDLCTDGFYGPSCSKCHESCRTCSGGAGADKCTSCMPGSALTYGSAGNTGTCGEGCVQSSESGAGKCETCGLTVEGTKYCSKCKIGTEYPQNGVCATKPTGRATASCKDSNIANGVCATCADGFFKMSGGCYSTGQLPGATVCAQTQAGGTCKTSADGYKLDADTLTTCPSNCKVCSSDTACTTCADGYAKLTSATTCTKCDAGCATCAGIASTCSTCADGYYLSNSKCIACDKSDGSITGVSGCLSCAAPSTGTGPVTCYVTQTPAVDPTDPSTNKSGLSSGAIAGISITVTTIIGRPVDKMSTYIIHTSVSAIVRPIQSPYPSPKTSVADKHSRMPTPATGGSSVPAFTAKDICKRIDSVLGRGSLGTVYSIKGHPGLAVKEIPIDEQDEGSVNTIRSELATLPALSHPGLLKCHQVVEDGSFIYIIVNRYSRTLDGLLIEHKRARTLISGETVFSILRQLADALAHLHGALVGNASGTTACRTAHRDLKPTSILLSGDGECIAIAHLGRCKDALWPEGAMDGPKPYMAPEVLLEGRTISASDIWSLGVIIYELATLKRLDFLEGKEPKDVFINGWRPDLSAVEDDSIKSILERIFVLAPVKRPTARDLCELLRVSDASVVRMRLRAMMLEEALNEANARIASLEKELQTKIDDLERRFTGVFETLPKHDMQASAHHTSASAPLSAAVSPALPALEKSVSCTPLVHAAIAGDAKAAEGRLSGDDQMNDSGDAVSVPATGTSGGDGAEPLNPAGDHAATALMSAAERGDVEAVRALMPLQKEWRANLFGSGKTALMMAAMCGQAEVVGYWWSTRAVDRIRAIRLLLCTQYMITT</sequence>
<protein>
    <submittedName>
        <fullName evidence="4">VSP</fullName>
    </submittedName>
</protein>
<dbReference type="GO" id="GO:0005524">
    <property type="term" value="F:ATP binding"/>
    <property type="evidence" value="ECO:0007669"/>
    <property type="project" value="InterPro"/>
</dbReference>
<dbReference type="InterPro" id="IPR052798">
    <property type="entry name" value="Giardia_VSA"/>
</dbReference>
<dbReference type="Pfam" id="PF03302">
    <property type="entry name" value="VSP"/>
    <property type="match status" value="1"/>
</dbReference>
<dbReference type="Pfam" id="PF12796">
    <property type="entry name" value="Ank_2"/>
    <property type="match status" value="1"/>
</dbReference>
<evidence type="ECO:0000313" key="5">
    <source>
        <dbReference type="Proteomes" id="UP000002488"/>
    </source>
</evidence>
<dbReference type="CDD" id="cd00180">
    <property type="entry name" value="PKc"/>
    <property type="match status" value="1"/>
</dbReference>
<reference evidence="4 5" key="1">
    <citation type="journal article" date="2009" name="PLoS Pathog.">
        <title>Draft genome sequencing of giardia intestinalis assemblage B isolate GS: is human giardiasis caused by two different species?</title>
        <authorList>
            <person name="Franzen O."/>
            <person name="Jerlstrom-Hultqvist J."/>
            <person name="Castro E."/>
            <person name="Sherwood E."/>
            <person name="Ankarklev J."/>
            <person name="Reiner D.S."/>
            <person name="Palm D."/>
            <person name="Andersson J.O."/>
            <person name="Andersson B."/>
            <person name="Svard S.G."/>
        </authorList>
    </citation>
    <scope>NUCLEOTIDE SEQUENCE [LARGE SCALE GENOMIC DNA]</scope>
    <source>
        <strain evidence="5">ATCC 50581 / GS clone H7</strain>
    </source>
</reference>
<dbReference type="Pfam" id="PF00069">
    <property type="entry name" value="Pkinase"/>
    <property type="match status" value="1"/>
</dbReference>
<dbReference type="Gene3D" id="1.10.510.10">
    <property type="entry name" value="Transferase(Phosphotransferase) domain 1"/>
    <property type="match status" value="1"/>
</dbReference>
<dbReference type="CDD" id="cd00064">
    <property type="entry name" value="FU"/>
    <property type="match status" value="2"/>
</dbReference>
<dbReference type="Gene3D" id="3.30.200.20">
    <property type="entry name" value="Phosphorylase Kinase, domain 1"/>
    <property type="match status" value="1"/>
</dbReference>
<dbReference type="InterPro" id="IPR000719">
    <property type="entry name" value="Prot_kinase_dom"/>
</dbReference>
<feature type="region of interest" description="Disordered" evidence="2">
    <location>
        <begin position="809"/>
        <end position="843"/>
    </location>
</feature>
<dbReference type="InterPro" id="IPR005127">
    <property type="entry name" value="Giardia_VSP"/>
</dbReference>
<evidence type="ECO:0000259" key="3">
    <source>
        <dbReference type="PROSITE" id="PS50011"/>
    </source>
</evidence>
<organism evidence="4 5">
    <name type="scientific">Giardia intestinalis (strain ATCC 50581 / GS clone H7)</name>
    <name type="common">Giardia lamblia</name>
    <dbReference type="NCBI Taxonomy" id="598745"/>
    <lineage>
        <taxon>Eukaryota</taxon>
        <taxon>Metamonada</taxon>
        <taxon>Diplomonadida</taxon>
        <taxon>Hexamitidae</taxon>
        <taxon>Giardiinae</taxon>
        <taxon>Giardia</taxon>
    </lineage>
</organism>
<dbReference type="PROSITE" id="PS50011">
    <property type="entry name" value="PROTEIN_KINASE_DOM"/>
    <property type="match status" value="1"/>
</dbReference>
<comment type="caution">
    <text evidence="4">The sequence shown here is derived from an EMBL/GenBank/DDBJ whole genome shotgun (WGS) entry which is preliminary data.</text>
</comment>
<accession>C6LT09</accession>
<evidence type="ECO:0000256" key="2">
    <source>
        <dbReference type="SAM" id="MobiDB-lite"/>
    </source>
</evidence>
<dbReference type="SUPFAM" id="SSF57184">
    <property type="entry name" value="Growth factor receptor domain"/>
    <property type="match status" value="2"/>
</dbReference>
<dbReference type="InterPro" id="IPR009030">
    <property type="entry name" value="Growth_fac_rcpt_cys_sf"/>
</dbReference>
<dbReference type="InterPro" id="IPR036770">
    <property type="entry name" value="Ankyrin_rpt-contain_sf"/>
</dbReference>
<feature type="domain" description="Protein kinase" evidence="3">
    <location>
        <begin position="445"/>
        <end position="710"/>
    </location>
</feature>
<dbReference type="Gene3D" id="1.25.40.20">
    <property type="entry name" value="Ankyrin repeat-containing domain"/>
    <property type="match status" value="1"/>
</dbReference>
<dbReference type="SUPFAM" id="SSF56112">
    <property type="entry name" value="Protein kinase-like (PK-like)"/>
    <property type="match status" value="1"/>
</dbReference>
<evidence type="ECO:0000256" key="1">
    <source>
        <dbReference type="SAM" id="Coils"/>
    </source>
</evidence>
<dbReference type="SMART" id="SM00261">
    <property type="entry name" value="FU"/>
    <property type="match status" value="3"/>
</dbReference>
<dbReference type="AlphaFoldDB" id="C6LT09"/>
<feature type="coiled-coil region" evidence="1">
    <location>
        <begin position="710"/>
        <end position="748"/>
    </location>
</feature>
<keyword evidence="1" id="KW-0175">Coiled coil</keyword>
<dbReference type="InterPro" id="IPR006212">
    <property type="entry name" value="Furin_repeat"/>
</dbReference>
<dbReference type="Gene3D" id="2.10.220.10">
    <property type="entry name" value="Hormone Receptor, Insulin-like Growth Factor Receptor 1, Chain A, domain 2"/>
    <property type="match status" value="2"/>
</dbReference>
<dbReference type="OMA" id="PATRCAT"/>
<dbReference type="SUPFAM" id="SSF48403">
    <property type="entry name" value="Ankyrin repeat"/>
    <property type="match status" value="1"/>
</dbReference>
<dbReference type="Proteomes" id="UP000002488">
    <property type="component" value="Unassembled WGS sequence"/>
</dbReference>
<dbReference type="InterPro" id="IPR002110">
    <property type="entry name" value="Ankyrin_rpt"/>
</dbReference>
<name>C6LT09_GIAIB</name>
<dbReference type="InterPro" id="IPR011009">
    <property type="entry name" value="Kinase-like_dom_sf"/>
</dbReference>
<dbReference type="EMBL" id="ACGJ01002223">
    <property type="protein sequence ID" value="EET00848.1"/>
    <property type="molecule type" value="Genomic_DNA"/>
</dbReference>